<evidence type="ECO:0000313" key="1">
    <source>
        <dbReference type="EMBL" id="SOC23627.1"/>
    </source>
</evidence>
<gene>
    <name evidence="1" type="ORF">SAMN05421512_11311</name>
</gene>
<organism evidence="1 2">
    <name type="scientific">Stappia indica</name>
    <dbReference type="NCBI Taxonomy" id="538381"/>
    <lineage>
        <taxon>Bacteria</taxon>
        <taxon>Pseudomonadati</taxon>
        <taxon>Pseudomonadota</taxon>
        <taxon>Alphaproteobacteria</taxon>
        <taxon>Hyphomicrobiales</taxon>
        <taxon>Stappiaceae</taxon>
        <taxon>Stappia</taxon>
    </lineage>
</organism>
<name>A0A285TME4_9HYPH</name>
<dbReference type="AlphaFoldDB" id="A0A285TME4"/>
<accession>A0A285TME4</accession>
<dbReference type="RefSeq" id="WP_083205977.1">
    <property type="nucleotide sequence ID" value="NZ_MBQE01000001.1"/>
</dbReference>
<dbReference type="Proteomes" id="UP000219331">
    <property type="component" value="Unassembled WGS sequence"/>
</dbReference>
<evidence type="ECO:0008006" key="3">
    <source>
        <dbReference type="Google" id="ProtNLM"/>
    </source>
</evidence>
<reference evidence="1 2" key="1">
    <citation type="submission" date="2017-08" db="EMBL/GenBank/DDBJ databases">
        <authorList>
            <person name="de Groot N.N."/>
        </authorList>
    </citation>
    <scope>NUCLEOTIDE SEQUENCE [LARGE SCALE GENOMIC DNA]</scope>
    <source>
        <strain evidence="1 2">USBA 352</strain>
    </source>
</reference>
<protein>
    <recommendedName>
        <fullName evidence="3">GNAT family N-acetyltransferase</fullName>
    </recommendedName>
</protein>
<dbReference type="EMBL" id="OBML01000013">
    <property type="protein sequence ID" value="SOC23627.1"/>
    <property type="molecule type" value="Genomic_DNA"/>
</dbReference>
<proteinExistence type="predicted"/>
<evidence type="ECO:0000313" key="2">
    <source>
        <dbReference type="Proteomes" id="UP000219331"/>
    </source>
</evidence>
<keyword evidence="2" id="KW-1185">Reference proteome</keyword>
<sequence>MHGQIARTNTMLREAMQHASRPMERRDLGAVAAMFASAFRGGRIAPGLEAYLERFCFGHPQTSPEVGSRVYESETGELSAAILCVPLRFRVEGQPVTARLLCNFMAVGETGARGAACLSRYFRAKRHDFLFSDTASDASATHWKTGGGRIMPIQSLEWCRVFRPVSAGARSLHRILRGEAGALVLAPLSLLDKAARRRRPLLVAHMPDGVSVQEVGATQFLVEARPMLGRFSVHPDWDPSEFAWLSQMVEANPALGPLRFSLIRDATGASIGTAAYCGTGQGRASVLNLVCLEGRERESVAGLLADFDRQGYCEARGATQPFLMRALQAHRHMSFRHRGFFCIAGRMPALHRALDQDLVYAEGLSSETWSRLLTDF</sequence>
<dbReference type="OrthoDB" id="3658990at2"/>